<sequence length="311" mass="34975">MKVLLWTLCFFFLTPPLFAAEEPVPNAQILKVEPKLDEDRQSLEFTFGGDYSQSLSYLFDPGVFQMILPHASFDPKLAITRINNQFISELRLKQEGKNTIVEVRFADTNFDAAGKAIHQAQFEKLTLFLYKKPPEPQVFGGSPAPAPQEGAETPVQPRLITDNPVGSLSGYDIFLVLIALALVLGLAYAGLWIYNRYFLDRLNLKRGKYEIRLASQFHLGPKQKVVILEVNGMAFACGVTASQIGVIAQVDQSEFSRFMKGRTNETIDFAGLREEYRASRLAQTQAEKPPEVEANFARELIEKIKKLKPID</sequence>
<feature type="chain" id="PRO_5009524616" description="Flagellar protein" evidence="7">
    <location>
        <begin position="20"/>
        <end position="311"/>
    </location>
</feature>
<dbReference type="Proteomes" id="UP000178449">
    <property type="component" value="Unassembled WGS sequence"/>
</dbReference>
<evidence type="ECO:0000256" key="3">
    <source>
        <dbReference type="ARBA" id="ARBA00022692"/>
    </source>
</evidence>
<evidence type="ECO:0000313" key="8">
    <source>
        <dbReference type="EMBL" id="OGG95240.1"/>
    </source>
</evidence>
<keyword evidence="5 6" id="KW-0472">Membrane</keyword>
<evidence type="ECO:0000256" key="1">
    <source>
        <dbReference type="ARBA" id="ARBA00004236"/>
    </source>
</evidence>
<feature type="signal peptide" evidence="7">
    <location>
        <begin position="1"/>
        <end position="19"/>
    </location>
</feature>
<dbReference type="AlphaFoldDB" id="A0A1F6GAV0"/>
<name>A0A1F6GAV0_9PROT</name>
<protein>
    <recommendedName>
        <fullName evidence="10">Flagellar protein</fullName>
    </recommendedName>
</protein>
<keyword evidence="7" id="KW-0732">Signal</keyword>
<evidence type="ECO:0000256" key="5">
    <source>
        <dbReference type="ARBA" id="ARBA00023136"/>
    </source>
</evidence>
<keyword evidence="4 6" id="KW-1133">Transmembrane helix</keyword>
<accession>A0A1F6GAV0</accession>
<dbReference type="GO" id="GO:0016020">
    <property type="term" value="C:membrane"/>
    <property type="evidence" value="ECO:0007669"/>
    <property type="project" value="InterPro"/>
</dbReference>
<proteinExistence type="predicted"/>
<organism evidence="8 9">
    <name type="scientific">Candidatus Lambdaproteobacteria bacterium RIFOXYD2_FULL_50_16</name>
    <dbReference type="NCBI Taxonomy" id="1817772"/>
    <lineage>
        <taxon>Bacteria</taxon>
        <taxon>Pseudomonadati</taxon>
        <taxon>Pseudomonadota</taxon>
        <taxon>Candidatus Lambdaproteobacteria</taxon>
    </lineage>
</organism>
<keyword evidence="2" id="KW-1003">Cell membrane</keyword>
<evidence type="ECO:0000256" key="2">
    <source>
        <dbReference type="ARBA" id="ARBA00022475"/>
    </source>
</evidence>
<dbReference type="Pfam" id="PF04347">
    <property type="entry name" value="FliO"/>
    <property type="match status" value="1"/>
</dbReference>
<evidence type="ECO:0000313" key="9">
    <source>
        <dbReference type="Proteomes" id="UP000178449"/>
    </source>
</evidence>
<keyword evidence="3 6" id="KW-0812">Transmembrane</keyword>
<dbReference type="EMBL" id="MFNE01000026">
    <property type="protein sequence ID" value="OGG95240.1"/>
    <property type="molecule type" value="Genomic_DNA"/>
</dbReference>
<dbReference type="STRING" id="1817772.A2527_08695"/>
<dbReference type="InterPro" id="IPR022781">
    <property type="entry name" value="Flagellar_biosynth_FliO"/>
</dbReference>
<gene>
    <name evidence="8" type="ORF">A2527_08695</name>
</gene>
<evidence type="ECO:0000256" key="6">
    <source>
        <dbReference type="SAM" id="Phobius"/>
    </source>
</evidence>
<comment type="subcellular location">
    <subcellularLocation>
        <location evidence="1">Cell membrane</location>
    </subcellularLocation>
</comment>
<evidence type="ECO:0008006" key="10">
    <source>
        <dbReference type="Google" id="ProtNLM"/>
    </source>
</evidence>
<reference evidence="8 9" key="1">
    <citation type="journal article" date="2016" name="Nat. Commun.">
        <title>Thousands of microbial genomes shed light on interconnected biogeochemical processes in an aquifer system.</title>
        <authorList>
            <person name="Anantharaman K."/>
            <person name="Brown C.T."/>
            <person name="Hug L.A."/>
            <person name="Sharon I."/>
            <person name="Castelle C.J."/>
            <person name="Probst A.J."/>
            <person name="Thomas B.C."/>
            <person name="Singh A."/>
            <person name="Wilkins M.J."/>
            <person name="Karaoz U."/>
            <person name="Brodie E.L."/>
            <person name="Williams K.H."/>
            <person name="Hubbard S.S."/>
            <person name="Banfield J.F."/>
        </authorList>
    </citation>
    <scope>NUCLEOTIDE SEQUENCE [LARGE SCALE GENOMIC DNA]</scope>
</reference>
<evidence type="ECO:0000256" key="4">
    <source>
        <dbReference type="ARBA" id="ARBA00022989"/>
    </source>
</evidence>
<dbReference type="GO" id="GO:0044781">
    <property type="term" value="P:bacterial-type flagellum organization"/>
    <property type="evidence" value="ECO:0007669"/>
    <property type="project" value="InterPro"/>
</dbReference>
<feature type="transmembrane region" description="Helical" evidence="6">
    <location>
        <begin position="173"/>
        <end position="194"/>
    </location>
</feature>
<evidence type="ECO:0000256" key="7">
    <source>
        <dbReference type="SAM" id="SignalP"/>
    </source>
</evidence>
<comment type="caution">
    <text evidence="8">The sequence shown here is derived from an EMBL/GenBank/DDBJ whole genome shotgun (WGS) entry which is preliminary data.</text>
</comment>